<proteinExistence type="predicted"/>
<dbReference type="EMBL" id="CACRXK020001009">
    <property type="protein sequence ID" value="CAB3986386.1"/>
    <property type="molecule type" value="Genomic_DNA"/>
</dbReference>
<sequence>MLPTRDNVTSLLHSVVINSSLKGRSSSTITKQNSSALRDTDHRMLQQKGILEKEYSIVFPSKKLCTDESDVVMLSDYQQIADFKLALKLQQDELESPPDNGPSFQLCTDSPECSNNAECTDSADDENTAATALLFLKSSSKQYE</sequence>
<name>A0A6S7GCR8_PARCT</name>
<evidence type="ECO:0000313" key="2">
    <source>
        <dbReference type="Proteomes" id="UP001152795"/>
    </source>
</evidence>
<comment type="caution">
    <text evidence="1">The sequence shown here is derived from an EMBL/GenBank/DDBJ whole genome shotgun (WGS) entry which is preliminary data.</text>
</comment>
<protein>
    <submittedName>
        <fullName evidence="1">Uncharacterized protein</fullName>
    </submittedName>
</protein>
<reference evidence="1" key="1">
    <citation type="submission" date="2020-04" db="EMBL/GenBank/DDBJ databases">
        <authorList>
            <person name="Alioto T."/>
            <person name="Alioto T."/>
            <person name="Gomez Garrido J."/>
        </authorList>
    </citation>
    <scope>NUCLEOTIDE SEQUENCE</scope>
    <source>
        <strain evidence="1">A484AB</strain>
    </source>
</reference>
<gene>
    <name evidence="1" type="ORF">PACLA_8A024301</name>
</gene>
<keyword evidence="2" id="KW-1185">Reference proteome</keyword>
<dbReference type="Proteomes" id="UP001152795">
    <property type="component" value="Unassembled WGS sequence"/>
</dbReference>
<organism evidence="1 2">
    <name type="scientific">Paramuricea clavata</name>
    <name type="common">Red gorgonian</name>
    <name type="synonym">Violescent sea-whip</name>
    <dbReference type="NCBI Taxonomy" id="317549"/>
    <lineage>
        <taxon>Eukaryota</taxon>
        <taxon>Metazoa</taxon>
        <taxon>Cnidaria</taxon>
        <taxon>Anthozoa</taxon>
        <taxon>Octocorallia</taxon>
        <taxon>Malacalcyonacea</taxon>
        <taxon>Plexauridae</taxon>
        <taxon>Paramuricea</taxon>
    </lineage>
</organism>
<evidence type="ECO:0000313" key="1">
    <source>
        <dbReference type="EMBL" id="CAB3986386.1"/>
    </source>
</evidence>
<dbReference type="AlphaFoldDB" id="A0A6S7GCR8"/>
<accession>A0A6S7GCR8</accession>